<organism evidence="3 5">
    <name type="scientific">Cryobacterium flavum</name>
    <dbReference type="NCBI Taxonomy" id="1424659"/>
    <lineage>
        <taxon>Bacteria</taxon>
        <taxon>Bacillati</taxon>
        <taxon>Actinomycetota</taxon>
        <taxon>Actinomycetes</taxon>
        <taxon>Micrococcales</taxon>
        <taxon>Microbacteriaceae</taxon>
        <taxon>Cryobacterium</taxon>
    </lineage>
</organism>
<feature type="region of interest" description="Disordered" evidence="1">
    <location>
        <begin position="126"/>
        <end position="145"/>
    </location>
</feature>
<reference evidence="3 5" key="1">
    <citation type="submission" date="2016-10" db="EMBL/GenBank/DDBJ databases">
        <authorList>
            <person name="Varghese N."/>
            <person name="Submissions S."/>
        </authorList>
    </citation>
    <scope>NUCLEOTIDE SEQUENCE [LARGE SCALE GENOMIC DNA]</scope>
    <source>
        <strain evidence="3 5">CGMCC 1.11215</strain>
    </source>
</reference>
<keyword evidence="2" id="KW-1133">Transmembrane helix</keyword>
<keyword evidence="2" id="KW-0812">Transmembrane</keyword>
<dbReference type="Proteomes" id="UP000298252">
    <property type="component" value="Unassembled WGS sequence"/>
</dbReference>
<evidence type="ECO:0000256" key="1">
    <source>
        <dbReference type="SAM" id="MobiDB-lite"/>
    </source>
</evidence>
<dbReference type="Proteomes" id="UP000199639">
    <property type="component" value="Unassembled WGS sequence"/>
</dbReference>
<protein>
    <submittedName>
        <fullName evidence="3">Uncharacterized protein</fullName>
    </submittedName>
</protein>
<evidence type="ECO:0000313" key="4">
    <source>
        <dbReference type="EMBL" id="TFB81109.1"/>
    </source>
</evidence>
<gene>
    <name evidence="4" type="ORF">E3O21_04450</name>
    <name evidence="3" type="ORF">SAMN05216368_102167</name>
</gene>
<dbReference type="AlphaFoldDB" id="A0A4R8VDI9"/>
<dbReference type="EMBL" id="FNIB01000002">
    <property type="protein sequence ID" value="SDM75372.1"/>
    <property type="molecule type" value="Genomic_DNA"/>
</dbReference>
<dbReference type="RefSeq" id="WP_092339113.1">
    <property type="nucleotide sequence ID" value="NZ_FNIB01000002.1"/>
</dbReference>
<keyword evidence="2" id="KW-0472">Membrane</keyword>
<proteinExistence type="predicted"/>
<name>A0A4R8VDI9_9MICO</name>
<evidence type="ECO:0000313" key="5">
    <source>
        <dbReference type="Proteomes" id="UP000199639"/>
    </source>
</evidence>
<reference evidence="4 6" key="2">
    <citation type="submission" date="2019-03" db="EMBL/GenBank/DDBJ databases">
        <title>Genomics of glacier-inhabiting Cryobacterium strains.</title>
        <authorList>
            <person name="Liu Q."/>
            <person name="Xin Y.-H."/>
        </authorList>
    </citation>
    <scope>NUCLEOTIDE SEQUENCE [LARGE SCALE GENOMIC DNA]</scope>
    <source>
        <strain evidence="4 6">Hh8</strain>
    </source>
</reference>
<evidence type="ECO:0000313" key="6">
    <source>
        <dbReference type="Proteomes" id="UP000298252"/>
    </source>
</evidence>
<dbReference type="EMBL" id="SOFD01000009">
    <property type="protein sequence ID" value="TFB81109.1"/>
    <property type="molecule type" value="Genomic_DNA"/>
</dbReference>
<keyword evidence="6" id="KW-1185">Reference proteome</keyword>
<accession>A0A4R8VDI9</accession>
<sequence length="182" mass="19051">MNTNDDSRPVFNEARSASMRAMLVDVAEIGTTQNRRFRVAQRAWTVVPAALLVIGLSAGMFFATQPVTDQYSVACFARAELDWRGAFPGTTGASLIGTTDGSDGGSSPITDAIAFCSDLWAQHALDASSPNGTPPGPGYEDRTFSHPVPSPLTECVMKNGTAAVIPGGPDVCSRLGLASKSQ</sequence>
<evidence type="ECO:0000256" key="2">
    <source>
        <dbReference type="SAM" id="Phobius"/>
    </source>
</evidence>
<feature type="transmembrane region" description="Helical" evidence="2">
    <location>
        <begin position="43"/>
        <end position="63"/>
    </location>
</feature>
<evidence type="ECO:0000313" key="3">
    <source>
        <dbReference type="EMBL" id="SDM75372.1"/>
    </source>
</evidence>